<dbReference type="Pfam" id="PF13545">
    <property type="entry name" value="HTH_Crp_2"/>
    <property type="match status" value="1"/>
</dbReference>
<dbReference type="PANTHER" id="PTHR24567">
    <property type="entry name" value="CRP FAMILY TRANSCRIPTIONAL REGULATORY PROTEIN"/>
    <property type="match status" value="1"/>
</dbReference>
<dbReference type="PROSITE" id="PS51063">
    <property type="entry name" value="HTH_CRP_2"/>
    <property type="match status" value="1"/>
</dbReference>
<evidence type="ECO:0000256" key="2">
    <source>
        <dbReference type="ARBA" id="ARBA00023125"/>
    </source>
</evidence>
<dbReference type="PRINTS" id="PR00034">
    <property type="entry name" value="HTHCRP"/>
</dbReference>
<feature type="domain" description="HTH crp-type" evidence="4">
    <location>
        <begin position="158"/>
        <end position="228"/>
    </location>
</feature>
<dbReference type="Pfam" id="PF00027">
    <property type="entry name" value="cNMP_binding"/>
    <property type="match status" value="1"/>
</dbReference>
<name>A0ABQ4SNX5_9HYPH</name>
<dbReference type="SMART" id="SM00419">
    <property type="entry name" value="HTH_CRP"/>
    <property type="match status" value="1"/>
</dbReference>
<dbReference type="SUPFAM" id="SSF46785">
    <property type="entry name" value="Winged helix' DNA-binding domain"/>
    <property type="match status" value="1"/>
</dbReference>
<keyword evidence="3" id="KW-0804">Transcription</keyword>
<dbReference type="SMART" id="SM00100">
    <property type="entry name" value="cNMP"/>
    <property type="match status" value="1"/>
</dbReference>
<protein>
    <recommendedName>
        <fullName evidence="4">HTH crp-type domain-containing protein</fullName>
    </recommendedName>
</protein>
<proteinExistence type="predicted"/>
<dbReference type="EMBL" id="BPQQ01000078">
    <property type="protein sequence ID" value="GJE03483.1"/>
    <property type="molecule type" value="Genomic_DNA"/>
</dbReference>
<dbReference type="InterPro" id="IPR018490">
    <property type="entry name" value="cNMP-bd_dom_sf"/>
</dbReference>
<evidence type="ECO:0000256" key="3">
    <source>
        <dbReference type="ARBA" id="ARBA00023163"/>
    </source>
</evidence>
<dbReference type="PANTHER" id="PTHR24567:SF75">
    <property type="entry name" value="FUMARATE AND NITRATE REDUCTION REGULATORY PROTEIN"/>
    <property type="match status" value="1"/>
</dbReference>
<dbReference type="CDD" id="cd00038">
    <property type="entry name" value="CAP_ED"/>
    <property type="match status" value="1"/>
</dbReference>
<reference evidence="5" key="1">
    <citation type="journal article" date="2021" name="Front. Microbiol.">
        <title>Comprehensive Comparative Genomics and Phenotyping of Methylobacterium Species.</title>
        <authorList>
            <person name="Alessa O."/>
            <person name="Ogura Y."/>
            <person name="Fujitani Y."/>
            <person name="Takami H."/>
            <person name="Hayashi T."/>
            <person name="Sahin N."/>
            <person name="Tani A."/>
        </authorList>
    </citation>
    <scope>NUCLEOTIDE SEQUENCE</scope>
    <source>
        <strain evidence="5">DSM 17168</strain>
    </source>
</reference>
<dbReference type="SUPFAM" id="SSF51206">
    <property type="entry name" value="cAMP-binding domain-like"/>
    <property type="match status" value="1"/>
</dbReference>
<keyword evidence="1" id="KW-0805">Transcription regulation</keyword>
<reference evidence="5" key="2">
    <citation type="submission" date="2021-08" db="EMBL/GenBank/DDBJ databases">
        <authorList>
            <person name="Tani A."/>
            <person name="Ola A."/>
            <person name="Ogura Y."/>
            <person name="Katsura K."/>
            <person name="Hayashi T."/>
        </authorList>
    </citation>
    <scope>NUCLEOTIDE SEQUENCE</scope>
    <source>
        <strain evidence="5">DSM 17168</strain>
    </source>
</reference>
<dbReference type="Gene3D" id="1.10.10.10">
    <property type="entry name" value="Winged helix-like DNA-binding domain superfamily/Winged helix DNA-binding domain"/>
    <property type="match status" value="1"/>
</dbReference>
<keyword evidence="6" id="KW-1185">Reference proteome</keyword>
<dbReference type="InterPro" id="IPR012318">
    <property type="entry name" value="HTH_CRP"/>
</dbReference>
<keyword evidence="2" id="KW-0238">DNA-binding</keyword>
<dbReference type="InterPro" id="IPR000595">
    <property type="entry name" value="cNMP-bd_dom"/>
</dbReference>
<evidence type="ECO:0000256" key="1">
    <source>
        <dbReference type="ARBA" id="ARBA00023015"/>
    </source>
</evidence>
<organism evidence="5 6">
    <name type="scientific">Methylobacterium isbiliense</name>
    <dbReference type="NCBI Taxonomy" id="315478"/>
    <lineage>
        <taxon>Bacteria</taxon>
        <taxon>Pseudomonadati</taxon>
        <taxon>Pseudomonadota</taxon>
        <taxon>Alphaproteobacteria</taxon>
        <taxon>Hyphomicrobiales</taxon>
        <taxon>Methylobacteriaceae</taxon>
        <taxon>Methylobacterium</taxon>
    </lineage>
</organism>
<comment type="caution">
    <text evidence="5">The sequence shown here is derived from an EMBL/GenBank/DDBJ whole genome shotgun (WGS) entry which is preliminary data.</text>
</comment>
<accession>A0ABQ4SNX5</accession>
<dbReference type="Gene3D" id="2.60.120.10">
    <property type="entry name" value="Jelly Rolls"/>
    <property type="match status" value="1"/>
</dbReference>
<sequence length="235" mass="25715">MVREEDALVIAARDVAVPVAPAGPADGCTEDLPRLMALPGLIGTRVLFGRRQEIFGADEEARSIYRVISGAVRDVTVLTDGRRQVSAFHLAGDVFGLTAGPRHSHSAEAVVETVAMVYPRRPIEDAARRDARLACTLWLAALRQLEQGQDHVLLLGRRSAVERVAAFLSEIEQRSVGSGWFVLPMTRRDIADYLGLTIETVSRAVTRLEAEGALLRAGAKRIRLRHAPLRHLMGD</sequence>
<evidence type="ECO:0000313" key="6">
    <source>
        <dbReference type="Proteomes" id="UP001055153"/>
    </source>
</evidence>
<dbReference type="Proteomes" id="UP001055153">
    <property type="component" value="Unassembled WGS sequence"/>
</dbReference>
<dbReference type="PROSITE" id="PS00042">
    <property type="entry name" value="HTH_CRP_1"/>
    <property type="match status" value="1"/>
</dbReference>
<dbReference type="InterPro" id="IPR014710">
    <property type="entry name" value="RmlC-like_jellyroll"/>
</dbReference>
<gene>
    <name evidence="5" type="ORF">GMJLKIPL_5438</name>
</gene>
<dbReference type="InterPro" id="IPR050397">
    <property type="entry name" value="Env_Response_Regulators"/>
</dbReference>
<dbReference type="InterPro" id="IPR036388">
    <property type="entry name" value="WH-like_DNA-bd_sf"/>
</dbReference>
<dbReference type="CDD" id="cd00092">
    <property type="entry name" value="HTH_CRP"/>
    <property type="match status" value="1"/>
</dbReference>
<evidence type="ECO:0000259" key="4">
    <source>
        <dbReference type="PROSITE" id="PS51063"/>
    </source>
</evidence>
<evidence type="ECO:0000313" key="5">
    <source>
        <dbReference type="EMBL" id="GJE03483.1"/>
    </source>
</evidence>
<dbReference type="InterPro" id="IPR018335">
    <property type="entry name" value="Tscrpt_reg_HTH_Crp-type_CS"/>
</dbReference>
<dbReference type="InterPro" id="IPR036390">
    <property type="entry name" value="WH_DNA-bd_sf"/>
</dbReference>